<evidence type="ECO:0000313" key="3">
    <source>
        <dbReference type="EMBL" id="KAF4960363.1"/>
    </source>
</evidence>
<sequence>MLALILSTPGLSFALSNAADFKDIHPWTKYPGSSTHIAEHCHKAPSWVAFKDENPDLSENAWGYQIEPGMKTYAWTKLLLDEQSLATEYDDPDLNKAAGNGLMLLPSGRTAKDVVTEYLKGMHSMYKKAVVEKIGEDKLEDLPVDFWLTVPATWSERAKLITRAAALDAGFASRPIDRLSLITEPDAAAHMALKSSIHHVEDLIDVGTGVMVCDLGGGTVDITTSEVVRKSPSLKLREIAIGAGGKCGGTFVDRNLYKLLSKRFGTAFTNLGPQHVGPGSQFMDQFEMRKRDFSLDTPSKKSYKLTLPMRGLVITPEIEKYYDPDFNWVLLSKDDMKSLFDPVIDVILKLVKDQVDQVKRDKEPWIKTMCLVGGFGSSPYVKERLLEWCSGQEIRLTTPWTGAWAAVVCGAVLRGVEGSMSKQKKCRRHYGHTMSRTYDPAVHFNFDENKRRLWNDPWTKEQNLSGFMNWEIAKGALLDDDTEISTSFYSHFSEYFDGKHTHDLFSCSLDEAPETIENERIEKVGEVLYTIDGIDKTKIKSIQDENGIHWYQLLLTLTIRLSDDEVGVLITFGSHYEYFSSLTVTSSSSFVPREIGQLAMSPKDSHNDFDQVWGSSPMSSPAMTWEATASMSRVLRSKQLHLKMATSLFSSLKGYTYSTIPYKSGPDGDIVLDVLYPEEADGLPATVLIHIHGGFLIVGDRYSFAPYWLLNAVTARRWIFVSPDYRLVPESTAHASLDDSIDAYNWVRSSLADAIGRPIGPVLLAGSSAGGYLALTTADAVEQKPDALLLIYGMLDAAGPRYTTPGTNIWGAPPFDTASVLSKFPRTKENDDRKAISGYTLPEDIQQDSRFQVTSALHIDALFPDYMTGVAGLSREIASKGIDAIPEEHRRLFPLSFGNLAKIPRTFLLHGVNDSAVTVDCSIVAEKKLREAGVEVVKDFPENAEHGFDVRTGNVDVEKADADGIPNIESLRNVIRFLDSSVKN</sequence>
<dbReference type="InterPro" id="IPR013094">
    <property type="entry name" value="AB_hydrolase_3"/>
</dbReference>
<evidence type="ECO:0000259" key="2">
    <source>
        <dbReference type="Pfam" id="PF07859"/>
    </source>
</evidence>
<protein>
    <recommendedName>
        <fullName evidence="2">Alpha/beta hydrolase fold-3 domain-containing protein</fullName>
    </recommendedName>
</protein>
<proteinExistence type="predicted"/>
<dbReference type="Proteomes" id="UP000604273">
    <property type="component" value="Unassembled WGS sequence"/>
</dbReference>
<dbReference type="PANTHER" id="PTHR14187">
    <property type="entry name" value="ALPHA KINASE/ELONGATION FACTOR 2 KINASE"/>
    <property type="match status" value="1"/>
</dbReference>
<dbReference type="SUPFAM" id="SSF53474">
    <property type="entry name" value="alpha/beta-Hydrolases"/>
    <property type="match status" value="1"/>
</dbReference>
<name>A0A8H4X3A7_9HYPO</name>
<dbReference type="Gene3D" id="3.90.640.10">
    <property type="entry name" value="Actin, Chain A, domain 4"/>
    <property type="match status" value="1"/>
</dbReference>
<accession>A0A8H4X3A7</accession>
<dbReference type="GO" id="GO:0016787">
    <property type="term" value="F:hydrolase activity"/>
    <property type="evidence" value="ECO:0007669"/>
    <property type="project" value="InterPro"/>
</dbReference>
<evidence type="ECO:0000313" key="4">
    <source>
        <dbReference type="Proteomes" id="UP000604273"/>
    </source>
</evidence>
<dbReference type="PANTHER" id="PTHR14187:SF81">
    <property type="entry name" value="HSP70 FAMILY PROTEIN (AFU_ORTHOLOGUE AFUA_4G14040)"/>
    <property type="match status" value="1"/>
</dbReference>
<dbReference type="OrthoDB" id="2963168at2759"/>
<dbReference type="Pfam" id="PF07859">
    <property type="entry name" value="Abhydrolase_3"/>
    <property type="match status" value="1"/>
</dbReference>
<keyword evidence="1" id="KW-0732">Signal</keyword>
<reference evidence="3" key="1">
    <citation type="journal article" date="2020" name="BMC Genomics">
        <title>Correction to: Identification and distribution of gene clusters required for synthesis of sphingolipid metabolism inhibitors in diverse species of the filamentous fungus Fusarium.</title>
        <authorList>
            <person name="Kim H.S."/>
            <person name="Lohmar J.M."/>
            <person name="Busman M."/>
            <person name="Brown D.W."/>
            <person name="Naumann T.A."/>
            <person name="Divon H.H."/>
            <person name="Lysoe E."/>
            <person name="Uhlig S."/>
            <person name="Proctor R.H."/>
        </authorList>
    </citation>
    <scope>NUCLEOTIDE SEQUENCE</scope>
    <source>
        <strain evidence="3">NRRL 45417</strain>
    </source>
</reference>
<dbReference type="EMBL" id="JABFAI010000024">
    <property type="protein sequence ID" value="KAF4960363.1"/>
    <property type="molecule type" value="Genomic_DNA"/>
</dbReference>
<keyword evidence="4" id="KW-1185">Reference proteome</keyword>
<gene>
    <name evidence="3" type="ORF">FGADI_1010</name>
</gene>
<dbReference type="InterPro" id="IPR043129">
    <property type="entry name" value="ATPase_NBD"/>
</dbReference>
<reference evidence="3" key="2">
    <citation type="submission" date="2020-05" db="EMBL/GenBank/DDBJ databases">
        <authorList>
            <person name="Kim H.-S."/>
            <person name="Proctor R.H."/>
            <person name="Brown D.W."/>
        </authorList>
    </citation>
    <scope>NUCLEOTIDE SEQUENCE</scope>
    <source>
        <strain evidence="3">NRRL 45417</strain>
    </source>
</reference>
<comment type="caution">
    <text evidence="3">The sequence shown here is derived from an EMBL/GenBank/DDBJ whole genome shotgun (WGS) entry which is preliminary data.</text>
</comment>
<dbReference type="CDD" id="cd10170">
    <property type="entry name" value="ASKHA_NBD_HSP70"/>
    <property type="match status" value="1"/>
</dbReference>
<dbReference type="InterPro" id="IPR029058">
    <property type="entry name" value="AB_hydrolase_fold"/>
</dbReference>
<organism evidence="3 4">
    <name type="scientific">Fusarium gaditjirri</name>
    <dbReference type="NCBI Taxonomy" id="282569"/>
    <lineage>
        <taxon>Eukaryota</taxon>
        <taxon>Fungi</taxon>
        <taxon>Dikarya</taxon>
        <taxon>Ascomycota</taxon>
        <taxon>Pezizomycotina</taxon>
        <taxon>Sordariomycetes</taxon>
        <taxon>Hypocreomycetidae</taxon>
        <taxon>Hypocreales</taxon>
        <taxon>Nectriaceae</taxon>
        <taxon>Fusarium</taxon>
        <taxon>Fusarium nisikadoi species complex</taxon>
    </lineage>
</organism>
<dbReference type="AlphaFoldDB" id="A0A8H4X3A7"/>
<evidence type="ECO:0000256" key="1">
    <source>
        <dbReference type="SAM" id="SignalP"/>
    </source>
</evidence>
<feature type="chain" id="PRO_5034678838" description="Alpha/beta hydrolase fold-3 domain-containing protein" evidence="1">
    <location>
        <begin position="19"/>
        <end position="984"/>
    </location>
</feature>
<dbReference type="Gene3D" id="3.30.420.40">
    <property type="match status" value="2"/>
</dbReference>
<dbReference type="SUPFAM" id="SSF53067">
    <property type="entry name" value="Actin-like ATPase domain"/>
    <property type="match status" value="2"/>
</dbReference>
<feature type="domain" description="Alpha/beta hydrolase fold-3" evidence="2">
    <location>
        <begin position="688"/>
        <end position="801"/>
    </location>
</feature>
<dbReference type="Gene3D" id="3.40.50.1820">
    <property type="entry name" value="alpha/beta hydrolase"/>
    <property type="match status" value="1"/>
</dbReference>
<feature type="signal peptide" evidence="1">
    <location>
        <begin position="1"/>
        <end position="18"/>
    </location>
</feature>